<proteinExistence type="predicted"/>
<name>A0ABX3A0C8_9GAMM</name>
<reference evidence="2 3" key="1">
    <citation type="submission" date="2016-08" db="EMBL/GenBank/DDBJ databases">
        <title>Draft genome sequence of Candidatus Piscirickettsia litoralis, from seawater.</title>
        <authorList>
            <person name="Wan X."/>
            <person name="Lee A.J."/>
            <person name="Hou S."/>
            <person name="Donachie S.P."/>
        </authorList>
    </citation>
    <scope>NUCLEOTIDE SEQUENCE [LARGE SCALE GENOMIC DNA]</scope>
    <source>
        <strain evidence="2 3">Y2</strain>
    </source>
</reference>
<evidence type="ECO:0000313" key="2">
    <source>
        <dbReference type="EMBL" id="ODN42238.1"/>
    </source>
</evidence>
<dbReference type="EMBL" id="MDTU01000001">
    <property type="protein sequence ID" value="ODN42238.1"/>
    <property type="molecule type" value="Genomic_DNA"/>
</dbReference>
<evidence type="ECO:0000256" key="1">
    <source>
        <dbReference type="SAM" id="Phobius"/>
    </source>
</evidence>
<comment type="caution">
    <text evidence="2">The sequence shown here is derived from an EMBL/GenBank/DDBJ whole genome shotgun (WGS) entry which is preliminary data.</text>
</comment>
<keyword evidence="1" id="KW-0472">Membrane</keyword>
<dbReference type="RefSeq" id="WP_069312035.1">
    <property type="nucleotide sequence ID" value="NZ_MDTU01000001.1"/>
</dbReference>
<keyword evidence="3" id="KW-1185">Reference proteome</keyword>
<accession>A0ABX3A0C8</accession>
<keyword evidence="1" id="KW-1133">Transmembrane helix</keyword>
<feature type="transmembrane region" description="Helical" evidence="1">
    <location>
        <begin position="56"/>
        <end position="74"/>
    </location>
</feature>
<keyword evidence="1" id="KW-0812">Transmembrane</keyword>
<protein>
    <submittedName>
        <fullName evidence="2">Uncharacterized protein</fullName>
    </submittedName>
</protein>
<organism evidence="2 3">
    <name type="scientific">Piscirickettsia litoralis</name>
    <dbReference type="NCBI Taxonomy" id="1891921"/>
    <lineage>
        <taxon>Bacteria</taxon>
        <taxon>Pseudomonadati</taxon>
        <taxon>Pseudomonadota</taxon>
        <taxon>Gammaproteobacteria</taxon>
        <taxon>Thiotrichales</taxon>
        <taxon>Piscirickettsiaceae</taxon>
        <taxon>Piscirickettsia</taxon>
    </lineage>
</organism>
<evidence type="ECO:0000313" key="3">
    <source>
        <dbReference type="Proteomes" id="UP000094329"/>
    </source>
</evidence>
<sequence>MLDIYHWLRSLLNQVFSQGMIAQTLSGTLALLIPALFLGGIVTCILWLLKRPATTAFIATVWGVWLLLIPLIYLKGSGTL</sequence>
<gene>
    <name evidence="2" type="ORF">BGC07_03920</name>
</gene>
<feature type="transmembrane region" description="Helical" evidence="1">
    <location>
        <begin position="20"/>
        <end position="49"/>
    </location>
</feature>
<dbReference type="Proteomes" id="UP000094329">
    <property type="component" value="Unassembled WGS sequence"/>
</dbReference>